<evidence type="ECO:0000313" key="3">
    <source>
        <dbReference type="Proteomes" id="UP000176273"/>
    </source>
</evidence>
<protein>
    <recommendedName>
        <fullName evidence="1">Glycosyltransferase 2-like domain-containing protein</fullName>
    </recommendedName>
</protein>
<dbReference type="AlphaFoldDB" id="A0A1F6BKZ0"/>
<dbReference type="Proteomes" id="UP000176273">
    <property type="component" value="Unassembled WGS sequence"/>
</dbReference>
<comment type="caution">
    <text evidence="2">The sequence shown here is derived from an EMBL/GenBank/DDBJ whole genome shotgun (WGS) entry which is preliminary data.</text>
</comment>
<feature type="domain" description="Glycosyltransferase 2-like" evidence="1">
    <location>
        <begin position="11"/>
        <end position="123"/>
    </location>
</feature>
<evidence type="ECO:0000259" key="1">
    <source>
        <dbReference type="Pfam" id="PF00535"/>
    </source>
</evidence>
<gene>
    <name evidence="2" type="ORF">A2110_02935</name>
</gene>
<proteinExistence type="predicted"/>
<organism evidence="2 3">
    <name type="scientific">Candidatus Jorgensenbacteria bacterium GWA1_54_12</name>
    <dbReference type="NCBI Taxonomy" id="1798468"/>
    <lineage>
        <taxon>Bacteria</taxon>
        <taxon>Candidatus Joergenseniibacteriota</taxon>
    </lineage>
</organism>
<dbReference type="EMBL" id="MFKH01000010">
    <property type="protein sequence ID" value="OGG37513.1"/>
    <property type="molecule type" value="Genomic_DNA"/>
</dbReference>
<accession>A0A1F6BKZ0</accession>
<name>A0A1F6BKZ0_9BACT</name>
<dbReference type="InterPro" id="IPR029044">
    <property type="entry name" value="Nucleotide-diphossugar_trans"/>
</dbReference>
<dbReference type="InterPro" id="IPR001173">
    <property type="entry name" value="Glyco_trans_2-like"/>
</dbReference>
<dbReference type="Gene3D" id="3.90.550.10">
    <property type="entry name" value="Spore Coat Polysaccharide Biosynthesis Protein SpsA, Chain A"/>
    <property type="match status" value="1"/>
</dbReference>
<dbReference type="CDD" id="cd00761">
    <property type="entry name" value="Glyco_tranf_GTA_type"/>
    <property type="match status" value="1"/>
</dbReference>
<reference evidence="2 3" key="1">
    <citation type="journal article" date="2016" name="Nat. Commun.">
        <title>Thousands of microbial genomes shed light on interconnected biogeochemical processes in an aquifer system.</title>
        <authorList>
            <person name="Anantharaman K."/>
            <person name="Brown C.T."/>
            <person name="Hug L.A."/>
            <person name="Sharon I."/>
            <person name="Castelle C.J."/>
            <person name="Probst A.J."/>
            <person name="Thomas B.C."/>
            <person name="Singh A."/>
            <person name="Wilkins M.J."/>
            <person name="Karaoz U."/>
            <person name="Brodie E.L."/>
            <person name="Williams K.H."/>
            <person name="Hubbard S.S."/>
            <person name="Banfield J.F."/>
        </authorList>
    </citation>
    <scope>NUCLEOTIDE SEQUENCE [LARGE SCALE GENOMIC DNA]</scope>
</reference>
<evidence type="ECO:0000313" key="2">
    <source>
        <dbReference type="EMBL" id="OGG37513.1"/>
    </source>
</evidence>
<dbReference type="SUPFAM" id="SSF53448">
    <property type="entry name" value="Nucleotide-diphospho-sugar transferases"/>
    <property type="match status" value="1"/>
</dbReference>
<dbReference type="STRING" id="1798468.A2110_02935"/>
<dbReference type="PANTHER" id="PTHR22916:SF56">
    <property type="entry name" value="GLYCOSYL TRANSFERASE"/>
    <property type="match status" value="1"/>
</dbReference>
<sequence>MGNTARQPLVSIVITLYNGARFISWPLLSCMHQTYRNLDILVLDDASTDDTEAVVKQYAEQDKRIRYVRNEKNIGYARSLHKVAWLAMGEYVQLLGADDWLERNYIETVVEEFEKHPKAACVAAEIISLRIMPEGNFKLIDGYLPKKKTISKDTFIRSVYRSDVGSTLTPLALFRKEDFLESAGFMKEMFEHPPQNVPPELPALQLKGHGTGDLFLLKTIHKYDYLILTDKTAFMKTEHFENANKPHNLTIDWTSAGRILRSYYYGRLGFEYLFRNAYRNFWAGFRLFFGTDPFVSIFVTFVKQNFKYDFFSDLKREDMKTYFADYSLFEKIVSAFFLPIHFMARAAHFLFIRPLDTSRRHDINVRQQGYFLDEAGRFQA</sequence>
<dbReference type="PANTHER" id="PTHR22916">
    <property type="entry name" value="GLYCOSYLTRANSFERASE"/>
    <property type="match status" value="1"/>
</dbReference>
<dbReference type="Pfam" id="PF00535">
    <property type="entry name" value="Glycos_transf_2"/>
    <property type="match status" value="1"/>
</dbReference>